<dbReference type="Proteomes" id="UP000219329">
    <property type="component" value="Unassembled WGS sequence"/>
</dbReference>
<reference evidence="2 3" key="1">
    <citation type="submission" date="2017-08" db="EMBL/GenBank/DDBJ databases">
        <title>Fine stratification of microbial communities through a metagenomic profile of the photic zone.</title>
        <authorList>
            <person name="Haro-Moreno J.M."/>
            <person name="Lopez-Perez M."/>
            <person name="De La Torre J."/>
            <person name="Picazo A."/>
            <person name="Camacho A."/>
            <person name="Rodriguez-Valera F."/>
        </authorList>
    </citation>
    <scope>NUCLEOTIDE SEQUENCE [LARGE SCALE GENOMIC DNA]</scope>
    <source>
        <strain evidence="2">MED-G28</strain>
    </source>
</reference>
<keyword evidence="1" id="KW-0812">Transmembrane</keyword>
<organism evidence="2 3">
    <name type="scientific">OM182 bacterium MED-G28</name>
    <dbReference type="NCBI Taxonomy" id="1986256"/>
    <lineage>
        <taxon>Bacteria</taxon>
        <taxon>Pseudomonadati</taxon>
        <taxon>Pseudomonadota</taxon>
        <taxon>Gammaproteobacteria</taxon>
        <taxon>OMG group</taxon>
        <taxon>OM182 clade</taxon>
    </lineage>
</organism>
<comment type="caution">
    <text evidence="2">The sequence shown here is derived from an EMBL/GenBank/DDBJ whole genome shotgun (WGS) entry which is preliminary data.</text>
</comment>
<keyword evidence="1" id="KW-1133">Transmembrane helix</keyword>
<evidence type="ECO:0000313" key="3">
    <source>
        <dbReference type="Proteomes" id="UP000219329"/>
    </source>
</evidence>
<feature type="transmembrane region" description="Helical" evidence="1">
    <location>
        <begin position="9"/>
        <end position="28"/>
    </location>
</feature>
<name>A0A2A5W9R2_9GAMM</name>
<keyword evidence="1" id="KW-0472">Membrane</keyword>
<accession>A0A2A5W9R2</accession>
<dbReference type="EMBL" id="NTJZ01000011">
    <property type="protein sequence ID" value="PDH33023.1"/>
    <property type="molecule type" value="Genomic_DNA"/>
</dbReference>
<protein>
    <submittedName>
        <fullName evidence="2">Uncharacterized protein</fullName>
    </submittedName>
</protein>
<proteinExistence type="predicted"/>
<dbReference type="AlphaFoldDB" id="A0A2A5W9R2"/>
<evidence type="ECO:0000313" key="2">
    <source>
        <dbReference type="EMBL" id="PDH33023.1"/>
    </source>
</evidence>
<sequence length="440" mass="49126">MPILVTLRFLLRSLLVFLLSAPFIVFLLSVQKVPNIPAGESLNPEEISRIEQLLVETVPRSPGIAGLQNLQLSAEELNLILRYGLNLINLSPTLAARLSIEEETLSAALSFELLAESLPLYLNISSTFVSTNQVLEMREVRVGHIRLPDRLVEIAWGRLRNNLNQSTLALNDLSDLFDNVDSIEIEDSQLNVGLLWDPALISRISDQAQQLLVSPEDRDRIVSYYELINEFVTTISADVRAISLNTLFVPLFTEARERSLNDSDPIAENRALLQALAIYVNDDELSQLIGNDTAAAVQSAKFIEVRLQRRQDLAQHVVSIAAIAASVGADFAELLSTTKEAYDARYRSGFSFSDLTANSVGVTLASYSTMNRQSALEMQRRMINLRTESDYMPEVGGSRDGISESDFNAIYNDRNSSEYRQRLLEIQAFIDSRPLFQGLK</sequence>
<evidence type="ECO:0000256" key="1">
    <source>
        <dbReference type="SAM" id="Phobius"/>
    </source>
</evidence>
<gene>
    <name evidence="2" type="ORF">CNF02_09950</name>
</gene>